<dbReference type="EMBL" id="AP023091">
    <property type="protein sequence ID" value="BCE22177.1"/>
    <property type="molecule type" value="Genomic_DNA"/>
</dbReference>
<gene>
    <name evidence="4" type="ORF">XF10B_47560</name>
    <name evidence="2" type="ORF">XF1B_48580</name>
    <name evidence="3" type="ORF">XF4B_47910</name>
</gene>
<evidence type="ECO:0000313" key="3">
    <source>
        <dbReference type="EMBL" id="BCE48442.1"/>
    </source>
</evidence>
<reference evidence="3" key="3">
    <citation type="submission" date="2020-05" db="EMBL/GenBank/DDBJ databases">
        <title>Complete genome sequence of Bradyrhizobium diazoefficiens XF4 isolated from soybean nodule.</title>
        <authorList>
            <person name="Noda R."/>
            <person name="Kakizaki K."/>
            <person name="Minamisawa K."/>
        </authorList>
    </citation>
    <scope>NUCLEOTIDE SEQUENCE</scope>
    <source>
        <strain evidence="3">XF4</strain>
    </source>
</reference>
<dbReference type="InterPro" id="IPR038727">
    <property type="entry name" value="NadR/Ttd14_AAA_dom"/>
</dbReference>
<organism evidence="4">
    <name type="scientific">Bradyrhizobium diazoefficiens</name>
    <dbReference type="NCBI Taxonomy" id="1355477"/>
    <lineage>
        <taxon>Bacteria</taxon>
        <taxon>Pseudomonadati</taxon>
        <taxon>Pseudomonadota</taxon>
        <taxon>Alphaproteobacteria</taxon>
        <taxon>Hyphomicrobiales</taxon>
        <taxon>Nitrobacteraceae</taxon>
        <taxon>Bradyrhizobium</taxon>
    </lineage>
</organism>
<reference evidence="2" key="1">
    <citation type="submission" date="2020-05" db="EMBL/GenBank/DDBJ databases">
        <title>Complete genome sequence of Bradyrhizobium diazoefficiens XF1 isolated from soybean nodule.</title>
        <authorList>
            <person name="Noda R."/>
            <person name="Kakizaki K."/>
            <person name="Minamisawa K."/>
        </authorList>
    </citation>
    <scope>NUCLEOTIDE SEQUENCE</scope>
    <source>
        <strain evidence="2">XF1</strain>
    </source>
</reference>
<dbReference type="EMBL" id="AP023099">
    <property type="protein sequence ID" value="BCE91958.1"/>
    <property type="molecule type" value="Genomic_DNA"/>
</dbReference>
<reference evidence="4" key="2">
    <citation type="submission" date="2020-05" db="EMBL/GenBank/DDBJ databases">
        <title>Complete genome sequence of Bradyrhizobium diazoefficiens XF10 isolated from soybean nodule.</title>
        <authorList>
            <person name="Noda R."/>
            <person name="Kakizaki K."/>
            <person name="Minamisawa K."/>
        </authorList>
    </citation>
    <scope>NUCLEOTIDE SEQUENCE</scope>
    <source>
        <strain evidence="4">XF10</strain>
    </source>
</reference>
<dbReference type="AlphaFoldDB" id="A0A810CSE1"/>
<dbReference type="Gene3D" id="3.40.50.300">
    <property type="entry name" value="P-loop containing nucleotide triphosphate hydrolases"/>
    <property type="match status" value="1"/>
</dbReference>
<dbReference type="EMBL" id="AP023094">
    <property type="protein sequence ID" value="BCE48442.1"/>
    <property type="molecule type" value="Genomic_DNA"/>
</dbReference>
<accession>A0A810CSE1</accession>
<dbReference type="SUPFAM" id="SSF52540">
    <property type="entry name" value="P-loop containing nucleoside triphosphate hydrolases"/>
    <property type="match status" value="1"/>
</dbReference>
<dbReference type="Pfam" id="PF13521">
    <property type="entry name" value="AAA_28"/>
    <property type="match status" value="1"/>
</dbReference>
<sequence length="185" mass="21070">MSFVINLIGGPGAGKSTTAAGVFFLLKLLNVRCELVTEFAKELTYDENWSDLKRQLYVTAEQERRQRRLVGKVDFIVTDSPLLLGVAYVSDERERHAVEQSARSLFNSYNNLNFIIERVKPYQPYGRKQTEEEARAIDQRLFDDVFARESLIPIRGDETAAKTVLQVLSNMGLLPELYDTYGTPN</sequence>
<evidence type="ECO:0000313" key="2">
    <source>
        <dbReference type="EMBL" id="BCE22177.1"/>
    </source>
</evidence>
<protein>
    <recommendedName>
        <fullName evidence="1">NadR/Ttd14 AAA domain-containing protein</fullName>
    </recommendedName>
</protein>
<evidence type="ECO:0000313" key="4">
    <source>
        <dbReference type="EMBL" id="BCE91958.1"/>
    </source>
</evidence>
<dbReference type="InterPro" id="IPR027417">
    <property type="entry name" value="P-loop_NTPase"/>
</dbReference>
<proteinExistence type="predicted"/>
<feature type="domain" description="NadR/Ttd14 AAA" evidence="1">
    <location>
        <begin position="5"/>
        <end position="144"/>
    </location>
</feature>
<evidence type="ECO:0000259" key="1">
    <source>
        <dbReference type="Pfam" id="PF13521"/>
    </source>
</evidence>
<name>A0A810CSE1_9BRAD</name>